<dbReference type="OrthoDB" id="1933597at2759"/>
<dbReference type="InterPro" id="IPR021109">
    <property type="entry name" value="Peptidase_aspartic_dom_sf"/>
</dbReference>
<dbReference type="CDD" id="cd00303">
    <property type="entry name" value="retropepsin_like"/>
    <property type="match status" value="1"/>
</dbReference>
<dbReference type="Gene3D" id="2.40.70.10">
    <property type="entry name" value="Acid Proteases"/>
    <property type="match status" value="1"/>
</dbReference>
<evidence type="ECO:0000313" key="2">
    <source>
        <dbReference type="EMBL" id="TYK01255.1"/>
    </source>
</evidence>
<dbReference type="AlphaFoldDB" id="A0A5A7SWN4"/>
<proteinExistence type="predicted"/>
<dbReference type="EMBL" id="SSTD01016279">
    <property type="protein sequence ID" value="TYK01255.1"/>
    <property type="molecule type" value="Genomic_DNA"/>
</dbReference>
<evidence type="ECO:0000313" key="1">
    <source>
        <dbReference type="EMBL" id="KAA0033871.1"/>
    </source>
</evidence>
<organism evidence="1 3">
    <name type="scientific">Cucumis melo var. makuwa</name>
    <name type="common">Oriental melon</name>
    <dbReference type="NCBI Taxonomy" id="1194695"/>
    <lineage>
        <taxon>Eukaryota</taxon>
        <taxon>Viridiplantae</taxon>
        <taxon>Streptophyta</taxon>
        <taxon>Embryophyta</taxon>
        <taxon>Tracheophyta</taxon>
        <taxon>Spermatophyta</taxon>
        <taxon>Magnoliopsida</taxon>
        <taxon>eudicotyledons</taxon>
        <taxon>Gunneridae</taxon>
        <taxon>Pentapetalae</taxon>
        <taxon>rosids</taxon>
        <taxon>fabids</taxon>
        <taxon>Cucurbitales</taxon>
        <taxon>Cucurbitaceae</taxon>
        <taxon>Benincaseae</taxon>
        <taxon>Cucumis</taxon>
    </lineage>
</organism>
<dbReference type="EMBL" id="SSTE01020563">
    <property type="protein sequence ID" value="KAA0033871.1"/>
    <property type="molecule type" value="Genomic_DNA"/>
</dbReference>
<name>A0A5A7SWN4_CUCMM</name>
<comment type="caution">
    <text evidence="1">The sequence shown here is derived from an EMBL/GenBank/DDBJ whole genome shotgun (WGS) entry which is preliminary data.</text>
</comment>
<dbReference type="Proteomes" id="UP000321393">
    <property type="component" value="Unassembled WGS sequence"/>
</dbReference>
<evidence type="ECO:0000313" key="3">
    <source>
        <dbReference type="Proteomes" id="UP000321393"/>
    </source>
</evidence>
<reference evidence="3 4" key="1">
    <citation type="submission" date="2019-08" db="EMBL/GenBank/DDBJ databases">
        <title>Draft genome sequences of two oriental melons (Cucumis melo L. var makuwa).</title>
        <authorList>
            <person name="Kwon S.-Y."/>
        </authorList>
    </citation>
    <scope>NUCLEOTIDE SEQUENCE [LARGE SCALE GENOMIC DNA]</scope>
    <source>
        <strain evidence="4">cv. Chang Bougi</strain>
        <strain evidence="3">cv. SW 3</strain>
        <tissue evidence="1">Leaf</tissue>
    </source>
</reference>
<dbReference type="Proteomes" id="UP000321947">
    <property type="component" value="Unassembled WGS sequence"/>
</dbReference>
<evidence type="ECO:0000313" key="4">
    <source>
        <dbReference type="Proteomes" id="UP000321947"/>
    </source>
</evidence>
<accession>A0A5A7SWN4</accession>
<protein>
    <submittedName>
        <fullName evidence="1">Transposon Tf2-1 polyprotein isoform X1</fullName>
    </submittedName>
</protein>
<gene>
    <name evidence="2" type="ORF">E5676_scaffold49G00420</name>
    <name evidence="1" type="ORF">E6C27_scaffold43059G00560</name>
</gene>
<sequence length="274" mass="32048">MIQIRIEERLEIFDQEIMGIRSEQNKLPVIEEKLMALAKNIEYQGPQAEKQQQLMFRFMETTAKERLAMSERITESNMLLIQFRSIREGSICGWFMGIKQESTVEEYRNLFDKLVAPLLGLQDKVVEETFMNRLLPWIKAEVEFCEPVELAQRVENREIIRNEYLADHKCKAKEQRELRMLVVKSDEEELEIIEEDKVEKGVERRTMKVRGKIQDREVVVLIDYGTTHNFISEKLVNDLQLSTRETSHYGVILGSGTAMKGKGIYEAIELSLNE</sequence>